<dbReference type="Pfam" id="PF00331">
    <property type="entry name" value="Glyco_hydro_10"/>
    <property type="match status" value="1"/>
</dbReference>
<dbReference type="Proteomes" id="UP001262582">
    <property type="component" value="Unassembled WGS sequence"/>
</dbReference>
<keyword evidence="1 5" id="KW-0378">Hydrolase</keyword>
<keyword evidence="4 5" id="KW-0624">Polysaccharide degradation</keyword>
<evidence type="ECO:0000256" key="4">
    <source>
        <dbReference type="ARBA" id="ARBA00023326"/>
    </source>
</evidence>
<dbReference type="EC" id="3.2.1.8" evidence="5"/>
<reference evidence="8 9" key="1">
    <citation type="submission" date="2023-09" db="EMBL/GenBank/DDBJ databases">
        <authorList>
            <person name="Rey-Velasco X."/>
        </authorList>
    </citation>
    <scope>NUCLEOTIDE SEQUENCE [LARGE SCALE GENOMIC DNA]</scope>
    <source>
        <strain evidence="8 9">F117</strain>
    </source>
</reference>
<dbReference type="PANTHER" id="PTHR31490">
    <property type="entry name" value="GLYCOSYL HYDROLASE"/>
    <property type="match status" value="1"/>
</dbReference>
<evidence type="ECO:0000313" key="8">
    <source>
        <dbReference type="EMBL" id="MDT0676350.1"/>
    </source>
</evidence>
<dbReference type="EMBL" id="JAVRHK010000004">
    <property type="protein sequence ID" value="MDT0676350.1"/>
    <property type="molecule type" value="Genomic_DNA"/>
</dbReference>
<accession>A0ABU3D489</accession>
<feature type="chain" id="PRO_5046629177" description="Beta-xylanase" evidence="6">
    <location>
        <begin position="22"/>
        <end position="387"/>
    </location>
</feature>
<dbReference type="SUPFAM" id="SSF51445">
    <property type="entry name" value="(Trans)glycosidases"/>
    <property type="match status" value="1"/>
</dbReference>
<dbReference type="PRINTS" id="PR00134">
    <property type="entry name" value="GLHYDRLASE10"/>
</dbReference>
<evidence type="ECO:0000256" key="1">
    <source>
        <dbReference type="ARBA" id="ARBA00022801"/>
    </source>
</evidence>
<comment type="similarity">
    <text evidence="5">Belongs to the glycosyl hydrolase 10 (cellulase F) family.</text>
</comment>
<dbReference type="RefSeq" id="WP_311502697.1">
    <property type="nucleotide sequence ID" value="NZ_JAVRHK010000004.1"/>
</dbReference>
<dbReference type="SMART" id="SM00633">
    <property type="entry name" value="Glyco_10"/>
    <property type="match status" value="1"/>
</dbReference>
<feature type="domain" description="GH10" evidence="7">
    <location>
        <begin position="35"/>
        <end position="381"/>
    </location>
</feature>
<sequence>MISKKYPIFLLFCFLAGSLLAGVSHSSQVVSGIVKEKDTTLKEAFKNRFFIGTALNTRQIMGGEIEAIEVVKQHFNSIVAENVMKSGRIQPQQGKFNFSIADEFVEFGERNNMHIHGHTLIWHSQAPDWFFKDEKGNPVSREILIGRMKDHISTVVGRYKGRVHSWDVVNEAILDDGSYRESRFYEIIGEDFIKLAFQFAHHADPEATLFYNDYSMSNPKKREGVVKMVKKFKQEGVPIDGIGMQGHIGLNNPTIEEFEKSLEAFGELGTVTINELDLSVLPSPWGDAGAEISKNFEYEDEMNPFEKELPEAVQEQFNKRYREFFELFLKYQNSISRVTLWGVNDGNSWKNNWPVRGRTDYPLLFDRDNEPKPVVKELIGLGLKYRN</sequence>
<evidence type="ECO:0000256" key="2">
    <source>
        <dbReference type="ARBA" id="ARBA00023277"/>
    </source>
</evidence>
<keyword evidence="2 5" id="KW-0119">Carbohydrate metabolism</keyword>
<dbReference type="InterPro" id="IPR044846">
    <property type="entry name" value="GH10"/>
</dbReference>
<organism evidence="8 9">
    <name type="scientific">Autumnicola musiva</name>
    <dbReference type="NCBI Taxonomy" id="3075589"/>
    <lineage>
        <taxon>Bacteria</taxon>
        <taxon>Pseudomonadati</taxon>
        <taxon>Bacteroidota</taxon>
        <taxon>Flavobacteriia</taxon>
        <taxon>Flavobacteriales</taxon>
        <taxon>Flavobacteriaceae</taxon>
        <taxon>Autumnicola</taxon>
    </lineage>
</organism>
<dbReference type="InterPro" id="IPR017853">
    <property type="entry name" value="GH"/>
</dbReference>
<comment type="catalytic activity">
    <reaction evidence="5">
        <text>Endohydrolysis of (1-&gt;4)-beta-D-xylosidic linkages in xylans.</text>
        <dbReference type="EC" id="3.2.1.8"/>
    </reaction>
</comment>
<evidence type="ECO:0000256" key="5">
    <source>
        <dbReference type="RuleBase" id="RU361174"/>
    </source>
</evidence>
<feature type="signal peptide" evidence="6">
    <location>
        <begin position="1"/>
        <end position="21"/>
    </location>
</feature>
<name>A0ABU3D489_9FLAO</name>
<evidence type="ECO:0000256" key="6">
    <source>
        <dbReference type="SAM" id="SignalP"/>
    </source>
</evidence>
<keyword evidence="6" id="KW-0732">Signal</keyword>
<proteinExistence type="inferred from homology"/>
<keyword evidence="3 5" id="KW-0326">Glycosidase</keyword>
<dbReference type="Gene3D" id="3.20.20.80">
    <property type="entry name" value="Glycosidases"/>
    <property type="match status" value="1"/>
</dbReference>
<protein>
    <recommendedName>
        <fullName evidence="5">Beta-xylanase</fullName>
        <ecNumber evidence="5">3.2.1.8</ecNumber>
    </recommendedName>
</protein>
<comment type="caution">
    <text evidence="8">The sequence shown here is derived from an EMBL/GenBank/DDBJ whole genome shotgun (WGS) entry which is preliminary data.</text>
</comment>
<evidence type="ECO:0000313" key="9">
    <source>
        <dbReference type="Proteomes" id="UP001262582"/>
    </source>
</evidence>
<dbReference type="PROSITE" id="PS51760">
    <property type="entry name" value="GH10_2"/>
    <property type="match status" value="1"/>
</dbReference>
<dbReference type="InterPro" id="IPR001000">
    <property type="entry name" value="GH10_dom"/>
</dbReference>
<evidence type="ECO:0000256" key="3">
    <source>
        <dbReference type="ARBA" id="ARBA00023295"/>
    </source>
</evidence>
<evidence type="ECO:0000259" key="7">
    <source>
        <dbReference type="PROSITE" id="PS51760"/>
    </source>
</evidence>
<keyword evidence="9" id="KW-1185">Reference proteome</keyword>
<dbReference type="PANTHER" id="PTHR31490:SF90">
    <property type="entry name" value="ENDO-1,4-BETA-XYLANASE A"/>
    <property type="match status" value="1"/>
</dbReference>
<gene>
    <name evidence="8" type="ORF">RM539_07125</name>
</gene>